<dbReference type="InterPro" id="IPR008930">
    <property type="entry name" value="Terpenoid_cyclase/PrenylTrfase"/>
</dbReference>
<dbReference type="InterPro" id="IPR032696">
    <property type="entry name" value="SQ_cyclase_C"/>
</dbReference>
<dbReference type="SUPFAM" id="SSF48239">
    <property type="entry name" value="Terpenoid cyclases/Protein prenyltransferases"/>
    <property type="match status" value="1"/>
</dbReference>
<evidence type="ECO:0000313" key="2">
    <source>
        <dbReference type="EMBL" id="MDP9868004.1"/>
    </source>
</evidence>
<reference evidence="2 3" key="1">
    <citation type="submission" date="2023-07" db="EMBL/GenBank/DDBJ databases">
        <title>Sequencing the genomes of 1000 actinobacteria strains.</title>
        <authorList>
            <person name="Klenk H.-P."/>
        </authorList>
    </citation>
    <scope>NUCLEOTIDE SEQUENCE [LARGE SCALE GENOMIC DNA]</scope>
    <source>
        <strain evidence="2 3">DSM 44109</strain>
    </source>
</reference>
<dbReference type="PANTHER" id="PTHR31739">
    <property type="entry name" value="ENT-COPALYL DIPHOSPHATE SYNTHASE, CHLOROPLASTIC"/>
    <property type="match status" value="1"/>
</dbReference>
<dbReference type="Proteomes" id="UP001230426">
    <property type="component" value="Unassembled WGS sequence"/>
</dbReference>
<gene>
    <name evidence="2" type="ORF">J2S55_007270</name>
</gene>
<evidence type="ECO:0000313" key="3">
    <source>
        <dbReference type="Proteomes" id="UP001230426"/>
    </source>
</evidence>
<feature type="domain" description="Squalene cyclase C-terminal" evidence="1">
    <location>
        <begin position="356"/>
        <end position="455"/>
    </location>
</feature>
<keyword evidence="3" id="KW-1185">Reference proteome</keyword>
<dbReference type="InterPro" id="IPR050148">
    <property type="entry name" value="Terpene_synthase-like"/>
</dbReference>
<proteinExistence type="predicted"/>
<dbReference type="Gene3D" id="1.50.10.160">
    <property type="match status" value="1"/>
</dbReference>
<sequence>MPDRTSPTAGIRPAPSAADAVLAGLTAHPLGENSPSIYDTGRVNTLAPWLPNAEGRVRFLLSSQQPDGTWGGPDDYALIPTLSATEALLTVLRRRDASAVERGRLAAAAGRGLSALRTLLRRSDPARLPDTVAAELIAPALTAEVNAHLDRLADDPVTGLDGWTRAARFAPPPGSAPETLAKAREHLRVSGDAPAKLWHSLEIMGSLARAARSVRPVGGAVSCSPAATAAWLGDPPADEPASIAYLESAGADHDGAVPGTFPLQGFERIWTLGALLGAGVDISVPASLVADLEHALEAGAMGGAPGLPSDADTTGAGLATLARLGRPRDPACLWEFELEDHFCCWQGERTPSPTANAHVLEAFAEHVARTSDGTGRHRAAMARIVGWLVGVQHQDGSWSDKWHASPYYATAHCALALDPVTDGGAGDAVRRAVGWTLATQNADGSWGRWGATGEETAYAVHILLRTRSGRADPRTRRAAARGHAFLRGEDPDRHPPLWQAKELYAPTAICRAVRLAALHLAEQSRLMSDVSTSSIK</sequence>
<dbReference type="PANTHER" id="PTHR31739:SF25">
    <property type="entry name" value="(E,E)-GERANYLLINALOOL SYNTHASE"/>
    <property type="match status" value="1"/>
</dbReference>
<dbReference type="RefSeq" id="WP_306870306.1">
    <property type="nucleotide sequence ID" value="NZ_JAUSRB010000002.1"/>
</dbReference>
<dbReference type="Pfam" id="PF13243">
    <property type="entry name" value="SQHop_cyclase_C"/>
    <property type="match status" value="1"/>
</dbReference>
<name>A0ABT9RFH2_9ACTN</name>
<dbReference type="EMBL" id="JAUSRB010000002">
    <property type="protein sequence ID" value="MDP9868004.1"/>
    <property type="molecule type" value="Genomic_DNA"/>
</dbReference>
<comment type="caution">
    <text evidence="2">The sequence shown here is derived from an EMBL/GenBank/DDBJ whole genome shotgun (WGS) entry which is preliminary data.</text>
</comment>
<protein>
    <recommendedName>
        <fullName evidence="1">Squalene cyclase C-terminal domain-containing protein</fullName>
    </recommendedName>
</protein>
<dbReference type="Gene3D" id="1.50.10.20">
    <property type="match status" value="1"/>
</dbReference>
<accession>A0ABT9RFH2</accession>
<evidence type="ECO:0000259" key="1">
    <source>
        <dbReference type="Pfam" id="PF13243"/>
    </source>
</evidence>
<organism evidence="2 3">
    <name type="scientific">Streptosporangium brasiliense</name>
    <dbReference type="NCBI Taxonomy" id="47480"/>
    <lineage>
        <taxon>Bacteria</taxon>
        <taxon>Bacillati</taxon>
        <taxon>Actinomycetota</taxon>
        <taxon>Actinomycetes</taxon>
        <taxon>Streptosporangiales</taxon>
        <taxon>Streptosporangiaceae</taxon>
        <taxon>Streptosporangium</taxon>
    </lineage>
</organism>